<dbReference type="SUPFAM" id="SSF55729">
    <property type="entry name" value="Acyl-CoA N-acyltransferases (Nat)"/>
    <property type="match status" value="1"/>
</dbReference>
<keyword evidence="3" id="KW-1185">Reference proteome</keyword>
<evidence type="ECO:0000313" key="2">
    <source>
        <dbReference type="EMBL" id="SKB58046.1"/>
    </source>
</evidence>
<dbReference type="OrthoDB" id="6293260at2"/>
<dbReference type="Proteomes" id="UP000189818">
    <property type="component" value="Unassembled WGS sequence"/>
</dbReference>
<dbReference type="AlphaFoldDB" id="A0A1T5CFC8"/>
<name>A0A1T5CFC8_9SPHN</name>
<organism evidence="2 3">
    <name type="scientific">Rhizorhabdus histidinilytica</name>
    <dbReference type="NCBI Taxonomy" id="439228"/>
    <lineage>
        <taxon>Bacteria</taxon>
        <taxon>Pseudomonadati</taxon>
        <taxon>Pseudomonadota</taxon>
        <taxon>Alphaproteobacteria</taxon>
        <taxon>Sphingomonadales</taxon>
        <taxon>Sphingomonadaceae</taxon>
        <taxon>Rhizorhabdus</taxon>
    </lineage>
</organism>
<dbReference type="Gene3D" id="3.40.630.30">
    <property type="match status" value="1"/>
</dbReference>
<evidence type="ECO:0000313" key="3">
    <source>
        <dbReference type="Proteomes" id="UP000189818"/>
    </source>
</evidence>
<accession>A0A1T5CFC8</accession>
<reference evidence="3" key="1">
    <citation type="submission" date="2017-02" db="EMBL/GenBank/DDBJ databases">
        <authorList>
            <person name="Varghese N."/>
            <person name="Submissions S."/>
        </authorList>
    </citation>
    <scope>NUCLEOTIDE SEQUENCE [LARGE SCALE GENOMIC DNA]</scope>
    <source>
        <strain evidence="3">UM2</strain>
    </source>
</reference>
<sequence>MSLGPTIETARLVLRPHRISDYEDCCALTSDPEAVRMIYQNPMSREDTWHRLLRFAGHWSLLGYGMLIVEEKQGGRVIGEVGLADFHRGLGDDFDPFPEMAWMMSTEVHGRGYATEAAQAVLRWMEVAFSPDRTVCIVDPANGPSLRVAEKLGYHPIGNAEYKGKPVVKLRRFASPHG</sequence>
<dbReference type="Pfam" id="PF13302">
    <property type="entry name" value="Acetyltransf_3"/>
    <property type="match status" value="1"/>
</dbReference>
<evidence type="ECO:0000259" key="1">
    <source>
        <dbReference type="PROSITE" id="PS51186"/>
    </source>
</evidence>
<dbReference type="RefSeq" id="WP_079647947.1">
    <property type="nucleotide sequence ID" value="NZ_FUYM01000004.1"/>
</dbReference>
<dbReference type="STRING" id="439228.SAMN06295920_10424"/>
<keyword evidence="2" id="KW-0808">Transferase</keyword>
<gene>
    <name evidence="2" type="ORF">SAMN06295920_10424</name>
</gene>
<feature type="domain" description="N-acetyltransferase" evidence="1">
    <location>
        <begin position="12"/>
        <end position="174"/>
    </location>
</feature>
<dbReference type="PROSITE" id="PS51186">
    <property type="entry name" value="GNAT"/>
    <property type="match status" value="1"/>
</dbReference>
<dbReference type="PANTHER" id="PTHR43792">
    <property type="entry name" value="GNAT FAMILY, PUTATIVE (AFU_ORTHOLOGUE AFUA_3G00765)-RELATED-RELATED"/>
    <property type="match status" value="1"/>
</dbReference>
<dbReference type="EMBL" id="FUYM01000004">
    <property type="protein sequence ID" value="SKB58046.1"/>
    <property type="molecule type" value="Genomic_DNA"/>
</dbReference>
<dbReference type="InterPro" id="IPR051531">
    <property type="entry name" value="N-acetyltransferase"/>
</dbReference>
<proteinExistence type="predicted"/>
<dbReference type="PANTHER" id="PTHR43792:SF16">
    <property type="entry name" value="N-ACETYLTRANSFERASE DOMAIN-CONTAINING PROTEIN"/>
    <property type="match status" value="1"/>
</dbReference>
<dbReference type="InterPro" id="IPR016181">
    <property type="entry name" value="Acyl_CoA_acyltransferase"/>
</dbReference>
<protein>
    <submittedName>
        <fullName evidence="2">Protein N-acetyltransferase, RimJ/RimL family</fullName>
    </submittedName>
</protein>
<dbReference type="GO" id="GO:0016747">
    <property type="term" value="F:acyltransferase activity, transferring groups other than amino-acyl groups"/>
    <property type="evidence" value="ECO:0007669"/>
    <property type="project" value="InterPro"/>
</dbReference>
<dbReference type="InterPro" id="IPR000182">
    <property type="entry name" value="GNAT_dom"/>
</dbReference>